<name>A0A820QDX8_9BILA</name>
<reference evidence="1" key="1">
    <citation type="submission" date="2021-02" db="EMBL/GenBank/DDBJ databases">
        <authorList>
            <person name="Nowell W R."/>
        </authorList>
    </citation>
    <scope>NUCLEOTIDE SEQUENCE</scope>
</reference>
<organism evidence="1 2">
    <name type="scientific">Adineta steineri</name>
    <dbReference type="NCBI Taxonomy" id="433720"/>
    <lineage>
        <taxon>Eukaryota</taxon>
        <taxon>Metazoa</taxon>
        <taxon>Spiralia</taxon>
        <taxon>Gnathifera</taxon>
        <taxon>Rotifera</taxon>
        <taxon>Eurotatoria</taxon>
        <taxon>Bdelloidea</taxon>
        <taxon>Adinetida</taxon>
        <taxon>Adinetidae</taxon>
        <taxon>Adineta</taxon>
    </lineage>
</organism>
<dbReference type="SUPFAM" id="SSF75304">
    <property type="entry name" value="Amidase signature (AS) enzymes"/>
    <property type="match status" value="1"/>
</dbReference>
<accession>A0A820QDX8</accession>
<evidence type="ECO:0008006" key="3">
    <source>
        <dbReference type="Google" id="ProtNLM"/>
    </source>
</evidence>
<dbReference type="PANTHER" id="PTHR42678">
    <property type="entry name" value="AMIDASE"/>
    <property type="match status" value="1"/>
</dbReference>
<dbReference type="InterPro" id="IPR036928">
    <property type="entry name" value="AS_sf"/>
</dbReference>
<dbReference type="EMBL" id="CAJOAZ010028684">
    <property type="protein sequence ID" value="CAF4419438.1"/>
    <property type="molecule type" value="Genomic_DNA"/>
</dbReference>
<dbReference type="Proteomes" id="UP000663844">
    <property type="component" value="Unassembled WGS sequence"/>
</dbReference>
<dbReference type="AlphaFoldDB" id="A0A820QDX8"/>
<evidence type="ECO:0000313" key="1">
    <source>
        <dbReference type="EMBL" id="CAF4419438.1"/>
    </source>
</evidence>
<proteinExistence type="predicted"/>
<gene>
    <name evidence="1" type="ORF">OXD698_LOCUS52544</name>
</gene>
<evidence type="ECO:0000313" key="2">
    <source>
        <dbReference type="Proteomes" id="UP000663844"/>
    </source>
</evidence>
<dbReference type="Gene3D" id="3.90.1300.10">
    <property type="entry name" value="Amidase signature (AS) domain"/>
    <property type="match status" value="1"/>
</dbReference>
<protein>
    <recommendedName>
        <fullName evidence="3">Amidase domain-containing protein</fullName>
    </recommendedName>
</protein>
<dbReference type="PANTHER" id="PTHR42678:SF34">
    <property type="entry name" value="OS04G0183300 PROTEIN"/>
    <property type="match status" value="1"/>
</dbReference>
<sequence>MFYKNYSCFCYRLTQHKLDGLIIPDVTHEITIFASFAGYPLIVVPLGFNKSNDEPYGLMFAGTAWSESILLRIAHGFEQAFSVRNTVRPKHAEQHGYILQLLFKIIEFLKKLKLI</sequence>
<comment type="caution">
    <text evidence="1">The sequence shown here is derived from an EMBL/GenBank/DDBJ whole genome shotgun (WGS) entry which is preliminary data.</text>
</comment>